<comment type="caution">
    <text evidence="1">The sequence shown here is derived from an EMBL/GenBank/DDBJ whole genome shotgun (WGS) entry which is preliminary data.</text>
</comment>
<name>A0A7C5XNM3_9CREN</name>
<dbReference type="EMBL" id="DRZI01000340">
    <property type="protein sequence ID" value="HHP82568.1"/>
    <property type="molecule type" value="Genomic_DNA"/>
</dbReference>
<accession>A0A7C5XNM3</accession>
<gene>
    <name evidence="1" type="ORF">ENM84_07905</name>
</gene>
<sequence length="163" mass="18379">MWLWSIWVKTPKLNNSDILIASACLPHVNKELFDKIASGKQVLFACPERESSAYYGKIASIIRSSKPKSITIVTIDGSPHCFQLHAAANEAAYIVGKEVVKKHYVVVDGKNLTEISPNSIRIARYLHIVEKLINMNPEILNELKKHSLEYINELKYKDGSNDT</sequence>
<proteinExistence type="predicted"/>
<protein>
    <submittedName>
        <fullName evidence="1">4Fe-4S ferredoxin</fullName>
    </submittedName>
</protein>
<organism evidence="1">
    <name type="scientific">Ignisphaera aggregans</name>
    <dbReference type="NCBI Taxonomy" id="334771"/>
    <lineage>
        <taxon>Archaea</taxon>
        <taxon>Thermoproteota</taxon>
        <taxon>Thermoprotei</taxon>
        <taxon>Desulfurococcales</taxon>
        <taxon>Desulfurococcaceae</taxon>
        <taxon>Ignisphaera</taxon>
    </lineage>
</organism>
<evidence type="ECO:0000313" key="1">
    <source>
        <dbReference type="EMBL" id="HHP82568.1"/>
    </source>
</evidence>
<reference evidence="1" key="1">
    <citation type="journal article" date="2020" name="mSystems">
        <title>Genome- and Community-Level Interaction Insights into Carbon Utilization and Element Cycling Functions of Hydrothermarchaeota in Hydrothermal Sediment.</title>
        <authorList>
            <person name="Zhou Z."/>
            <person name="Liu Y."/>
            <person name="Xu W."/>
            <person name="Pan J."/>
            <person name="Luo Z.H."/>
            <person name="Li M."/>
        </authorList>
    </citation>
    <scope>NUCLEOTIDE SEQUENCE [LARGE SCALE GENOMIC DNA]</scope>
    <source>
        <strain evidence="1">SpSt-1121</strain>
    </source>
</reference>
<dbReference type="AlphaFoldDB" id="A0A7C5XNM3"/>